<comment type="caution">
    <text evidence="1">The sequence shown here is derived from an EMBL/GenBank/DDBJ whole genome shotgun (WGS) entry which is preliminary data.</text>
</comment>
<organism evidence="1 2">
    <name type="scientific">Choristoneura fumiferana</name>
    <name type="common">Spruce budworm moth</name>
    <name type="synonym">Archips fumiferana</name>
    <dbReference type="NCBI Taxonomy" id="7141"/>
    <lineage>
        <taxon>Eukaryota</taxon>
        <taxon>Metazoa</taxon>
        <taxon>Ecdysozoa</taxon>
        <taxon>Arthropoda</taxon>
        <taxon>Hexapoda</taxon>
        <taxon>Insecta</taxon>
        <taxon>Pterygota</taxon>
        <taxon>Neoptera</taxon>
        <taxon>Endopterygota</taxon>
        <taxon>Lepidoptera</taxon>
        <taxon>Glossata</taxon>
        <taxon>Ditrysia</taxon>
        <taxon>Tortricoidea</taxon>
        <taxon>Tortricidae</taxon>
        <taxon>Tortricinae</taxon>
        <taxon>Choristoneura</taxon>
    </lineage>
</organism>
<name>A0ACC0KBD3_CHOFU</name>
<dbReference type="EMBL" id="CM046129">
    <property type="protein sequence ID" value="KAI8433774.1"/>
    <property type="molecule type" value="Genomic_DNA"/>
</dbReference>
<protein>
    <submittedName>
        <fullName evidence="1">Uncharacterized protein</fullName>
    </submittedName>
</protein>
<evidence type="ECO:0000313" key="1">
    <source>
        <dbReference type="EMBL" id="KAI8433774.1"/>
    </source>
</evidence>
<keyword evidence="2" id="KW-1185">Reference proteome</keyword>
<accession>A0ACC0KBD3</accession>
<gene>
    <name evidence="1" type="ORF">MSG28_015749</name>
</gene>
<proteinExistence type="predicted"/>
<evidence type="ECO:0000313" key="2">
    <source>
        <dbReference type="Proteomes" id="UP001064048"/>
    </source>
</evidence>
<reference evidence="1 2" key="1">
    <citation type="journal article" date="2022" name="Genome Biol. Evol.">
        <title>The Spruce Budworm Genome: Reconstructing the Evolutionary History of Antifreeze Proteins.</title>
        <authorList>
            <person name="Beliveau C."/>
            <person name="Gagne P."/>
            <person name="Picq S."/>
            <person name="Vernygora O."/>
            <person name="Keeling C.I."/>
            <person name="Pinkney K."/>
            <person name="Doucet D."/>
            <person name="Wen F."/>
            <person name="Johnston J.S."/>
            <person name="Maaroufi H."/>
            <person name="Boyle B."/>
            <person name="Laroche J."/>
            <person name="Dewar K."/>
            <person name="Juretic N."/>
            <person name="Blackburn G."/>
            <person name="Nisole A."/>
            <person name="Brunet B."/>
            <person name="Brandao M."/>
            <person name="Lumley L."/>
            <person name="Duan J."/>
            <person name="Quan G."/>
            <person name="Lucarotti C.J."/>
            <person name="Roe A.D."/>
            <person name="Sperling F.A.H."/>
            <person name="Levesque R.C."/>
            <person name="Cusson M."/>
        </authorList>
    </citation>
    <scope>NUCLEOTIDE SEQUENCE [LARGE SCALE GENOMIC DNA]</scope>
    <source>
        <strain evidence="1">Glfc:IPQL:Cfum</strain>
    </source>
</reference>
<sequence length="748" mass="84369">MQTNKERNGRPSKNHPLKRLKSVTRYPSKEPSFIIAFALQETYDNLATEQQKICCSKNSKASDHTITPKVSTSNYSTGEMGENQSDSVVPETSLNYAGCDRDEGGDLEQKLPSLEECIMIKKIENPEMVFGRSSHRKSLKQRTSNKQNKCKDLNKVKVVYNKRKGSKRLDKKLCKYFGEKHMNVNTISNKIQSESISKMLSRSRILEKVSAKENLIEDQHIKGMSNQDSASASFITANESFFSYISQDTLTYKESNNSVKDTECDLSKSESMNSVIRILPDETFKTVINVSRAVIQSGTFAVEHNIRTMPSNTVIMHQNLTSTETFIEPVPLTSDPVSEVSSKAICDNYMDLTVSDISTERFEGDSRLSTTEASDEEYTFYNAKTSSYFNKCDNDSISENAVQIERPDELFQDTFAKADPCATNSSLIDRVINLGIFPEIISHNSNHYPNDDIVTEKISHNYTYPKDEDTTAYDQNNVNRMIPNNITQKSFCPELNVSFIKPKTDLNLVNEAAITDILQGKGKHENVKRTEELSNNYPSNLSELWEKLLIALDSTAKKIEESLSERIIQEMRDTFKMLNKANAKKDVEAGFVPTAPTVNNAGDTDEPMKEVCPEDAPSKLEQGLQCNLVQSQLIDELMLFKNRSVSGRICPAVSHQSSSKFIEHSFEVLKPPGVMNIPNRGDVVTLTDEETVEGPSAKVLHIQHPTFLKISVIWKFLKENVFVLTSVPVFFFVFILFYLFVLLIAQPL</sequence>
<dbReference type="Proteomes" id="UP001064048">
    <property type="component" value="Chromosome 29"/>
</dbReference>